<feature type="region of interest" description="Disordered" evidence="1">
    <location>
        <begin position="1"/>
        <end position="53"/>
    </location>
</feature>
<proteinExistence type="predicted"/>
<gene>
    <name evidence="2" type="ORF">XYLVIOL_LOCUS710</name>
</gene>
<protein>
    <submittedName>
        <fullName evidence="2">Uncharacterized protein</fullName>
    </submittedName>
</protein>
<feature type="compositionally biased region" description="Basic and acidic residues" evidence="1">
    <location>
        <begin position="32"/>
        <end position="47"/>
    </location>
</feature>
<evidence type="ECO:0000313" key="2">
    <source>
        <dbReference type="EMBL" id="CAL7933895.1"/>
    </source>
</evidence>
<keyword evidence="3" id="KW-1185">Reference proteome</keyword>
<organism evidence="2 3">
    <name type="scientific">Xylocopa violacea</name>
    <name type="common">Violet carpenter bee</name>
    <name type="synonym">Apis violacea</name>
    <dbReference type="NCBI Taxonomy" id="135666"/>
    <lineage>
        <taxon>Eukaryota</taxon>
        <taxon>Metazoa</taxon>
        <taxon>Ecdysozoa</taxon>
        <taxon>Arthropoda</taxon>
        <taxon>Hexapoda</taxon>
        <taxon>Insecta</taxon>
        <taxon>Pterygota</taxon>
        <taxon>Neoptera</taxon>
        <taxon>Endopterygota</taxon>
        <taxon>Hymenoptera</taxon>
        <taxon>Apocrita</taxon>
        <taxon>Aculeata</taxon>
        <taxon>Apoidea</taxon>
        <taxon>Anthophila</taxon>
        <taxon>Apidae</taxon>
        <taxon>Xylocopa</taxon>
        <taxon>Xylocopa</taxon>
    </lineage>
</organism>
<dbReference type="EMBL" id="CAXAJV020001281">
    <property type="protein sequence ID" value="CAL7933895.1"/>
    <property type="molecule type" value="Genomic_DNA"/>
</dbReference>
<name>A0ABP1MYW1_XYLVO</name>
<accession>A0ABP1MYW1</accession>
<evidence type="ECO:0000313" key="3">
    <source>
        <dbReference type="Proteomes" id="UP001642520"/>
    </source>
</evidence>
<sequence length="71" mass="7872">MEEARFPSGTRRRGVERAGPAVVGRTRGSGRRYAEETDRDATEREAGEAVAACRQPIAETYSKRLMDTGRD</sequence>
<comment type="caution">
    <text evidence="2">The sequence shown here is derived from an EMBL/GenBank/DDBJ whole genome shotgun (WGS) entry which is preliminary data.</text>
</comment>
<dbReference type="Proteomes" id="UP001642520">
    <property type="component" value="Unassembled WGS sequence"/>
</dbReference>
<evidence type="ECO:0000256" key="1">
    <source>
        <dbReference type="SAM" id="MobiDB-lite"/>
    </source>
</evidence>
<reference evidence="2 3" key="1">
    <citation type="submission" date="2024-08" db="EMBL/GenBank/DDBJ databases">
        <authorList>
            <person name="Will J Nash"/>
            <person name="Angela Man"/>
            <person name="Seanna McTaggart"/>
            <person name="Kendall Baker"/>
            <person name="Tom Barker"/>
            <person name="Leah Catchpole"/>
            <person name="Alex Durrant"/>
            <person name="Karim Gharbi"/>
            <person name="Naomi Irish"/>
            <person name="Gemy Kaithakottil"/>
            <person name="Debby Ku"/>
            <person name="Aaliyah Providence"/>
            <person name="Felix Shaw"/>
            <person name="David Swarbreck"/>
            <person name="Chris Watkins"/>
            <person name="Ann M. McCartney"/>
            <person name="Giulio Formenti"/>
            <person name="Alice Mouton"/>
            <person name="Noel Vella"/>
            <person name="Bjorn M von Reumont"/>
            <person name="Adriana Vella"/>
            <person name="Wilfried Haerty"/>
        </authorList>
    </citation>
    <scope>NUCLEOTIDE SEQUENCE [LARGE SCALE GENOMIC DNA]</scope>
</reference>